<comment type="caution">
    <text evidence="1">The sequence shown here is derived from an EMBL/GenBank/DDBJ whole genome shotgun (WGS) entry which is preliminary data.</text>
</comment>
<sequence>MSGAPKPVFVDPLPSWNEGTTKATILDFVRRVTIEDSSDYVPPSERIATFDNDGTLWCEQPTFVQGFFLLDRVKTITTEQPELAEQQPFKAVLENDKTTLATFGKKELVALVFATHTGMTPEEFRTIVQTWFDSAMHPRFHRLFRECVYQPQLELLDYLRANGFKTFIVTGGGSGVVRTVAESIYGIPPEQVIGSSSKTTLEWRDGKPVLVKQPELNSFDDRAEKVVNIELHIGRRPILAFGNSDGDLAMLQYTAAGTGARLALLLHHDDSDREYAYDRDFHFSPLREALEEVPKLNGGHIVSMRQDFKQVFPFS</sequence>
<dbReference type="InterPro" id="IPR036412">
    <property type="entry name" value="HAD-like_sf"/>
</dbReference>
<dbReference type="InterPro" id="IPR023214">
    <property type="entry name" value="HAD_sf"/>
</dbReference>
<dbReference type="Gene3D" id="3.40.50.1000">
    <property type="entry name" value="HAD superfamily/HAD-like"/>
    <property type="match status" value="1"/>
</dbReference>
<organism evidence="1 2">
    <name type="scientific">Chlorogloeopsis fritschii PCC 6912</name>
    <dbReference type="NCBI Taxonomy" id="211165"/>
    <lineage>
        <taxon>Bacteria</taxon>
        <taxon>Bacillati</taxon>
        <taxon>Cyanobacteriota</taxon>
        <taxon>Cyanophyceae</taxon>
        <taxon>Nostocales</taxon>
        <taxon>Chlorogloeopsidaceae</taxon>
        <taxon>Chlorogloeopsis</taxon>
    </lineage>
</organism>
<dbReference type="RefSeq" id="WP_016878488.1">
    <property type="nucleotide sequence ID" value="NZ_AJLN01000079.1"/>
</dbReference>
<name>A0A3S0XTM3_CHLFR</name>
<reference evidence="1 2" key="1">
    <citation type="journal article" date="2019" name="Genome Biol. Evol.">
        <title>Day and night: Metabolic profiles and evolutionary relationships of six axenic non-marine cyanobacteria.</title>
        <authorList>
            <person name="Will S.E."/>
            <person name="Henke P."/>
            <person name="Boedeker C."/>
            <person name="Huang S."/>
            <person name="Brinkmann H."/>
            <person name="Rohde M."/>
            <person name="Jarek M."/>
            <person name="Friedl T."/>
            <person name="Seufert S."/>
            <person name="Schumacher M."/>
            <person name="Overmann J."/>
            <person name="Neumann-Schaal M."/>
            <person name="Petersen J."/>
        </authorList>
    </citation>
    <scope>NUCLEOTIDE SEQUENCE [LARGE SCALE GENOMIC DNA]</scope>
    <source>
        <strain evidence="1 2">PCC 6912</strain>
    </source>
</reference>
<protein>
    <submittedName>
        <fullName evidence="1">Haloacid dehalogenase</fullName>
    </submittedName>
</protein>
<evidence type="ECO:0000313" key="1">
    <source>
        <dbReference type="EMBL" id="RUR77447.1"/>
    </source>
</evidence>
<dbReference type="Proteomes" id="UP000268857">
    <property type="component" value="Unassembled WGS sequence"/>
</dbReference>
<dbReference type="SUPFAM" id="SSF56784">
    <property type="entry name" value="HAD-like"/>
    <property type="match status" value="1"/>
</dbReference>
<dbReference type="STRING" id="211165.GCA_000317285_02834"/>
<proteinExistence type="predicted"/>
<keyword evidence="2" id="KW-1185">Reference proteome</keyword>
<dbReference type="OrthoDB" id="9799365at2"/>
<dbReference type="AlphaFoldDB" id="A0A3S0XTM3"/>
<dbReference type="EMBL" id="RSCJ01000017">
    <property type="protein sequence ID" value="RUR77447.1"/>
    <property type="molecule type" value="Genomic_DNA"/>
</dbReference>
<dbReference type="Pfam" id="PF12710">
    <property type="entry name" value="HAD"/>
    <property type="match status" value="1"/>
</dbReference>
<dbReference type="CDD" id="cd01427">
    <property type="entry name" value="HAD_like"/>
    <property type="match status" value="1"/>
</dbReference>
<accession>A0A3S0XTM3</accession>
<evidence type="ECO:0000313" key="2">
    <source>
        <dbReference type="Proteomes" id="UP000268857"/>
    </source>
</evidence>
<gene>
    <name evidence="1" type="ORF">PCC6912_38380</name>
</gene>